<dbReference type="InterPro" id="IPR000182">
    <property type="entry name" value="GNAT_dom"/>
</dbReference>
<keyword evidence="3" id="KW-0808">Transferase</keyword>
<dbReference type="PROSITE" id="PS51186">
    <property type="entry name" value="GNAT"/>
    <property type="match status" value="1"/>
</dbReference>
<dbReference type="EMBL" id="JAWDJT010000002">
    <property type="protein sequence ID" value="MDU0369957.1"/>
    <property type="molecule type" value="Genomic_DNA"/>
</dbReference>
<evidence type="ECO:0000256" key="1">
    <source>
        <dbReference type="SAM" id="MobiDB-lite"/>
    </source>
</evidence>
<accession>A0ABU3TF12</accession>
<dbReference type="PANTHER" id="PTHR43610">
    <property type="entry name" value="BLL6696 PROTEIN"/>
    <property type="match status" value="1"/>
</dbReference>
<sequence length="199" mass="22709">MDFSRDIVLENSRVLLRPLQLTDFEALRPVAATPELWAYTLTRADDPISLATYLTDAMQGRQQQRRYPFIIIDKATGQAAGSTSYYNVDVADAKLSIGYTWVGEEFQHSGLNRAAKHALLRYAFEGLGCERVELETDSRNHKSQQAMRRMGATEEGTLRSHRRTQGGIRRDTMIFSIIRPEWAHLRQTVFQQFEARAGV</sequence>
<dbReference type="Pfam" id="PF13302">
    <property type="entry name" value="Acetyltransf_3"/>
    <property type="match status" value="1"/>
</dbReference>
<dbReference type="PANTHER" id="PTHR43610:SF1">
    <property type="entry name" value="N-ACETYLTRANSFERASE DOMAIN-CONTAINING PROTEIN"/>
    <property type="match status" value="1"/>
</dbReference>
<organism evidence="3 4">
    <name type="scientific">Hymenobacter endophyticus</name>
    <dbReference type="NCBI Taxonomy" id="3076335"/>
    <lineage>
        <taxon>Bacteria</taxon>
        <taxon>Pseudomonadati</taxon>
        <taxon>Bacteroidota</taxon>
        <taxon>Cytophagia</taxon>
        <taxon>Cytophagales</taxon>
        <taxon>Hymenobacteraceae</taxon>
        <taxon>Hymenobacter</taxon>
    </lineage>
</organism>
<evidence type="ECO:0000313" key="3">
    <source>
        <dbReference type="EMBL" id="MDU0369957.1"/>
    </source>
</evidence>
<feature type="region of interest" description="Disordered" evidence="1">
    <location>
        <begin position="137"/>
        <end position="163"/>
    </location>
</feature>
<dbReference type="RefSeq" id="WP_315997441.1">
    <property type="nucleotide sequence ID" value="NZ_JAWDJT010000002.1"/>
</dbReference>
<dbReference type="InterPro" id="IPR016181">
    <property type="entry name" value="Acyl_CoA_acyltransferase"/>
</dbReference>
<dbReference type="Gene3D" id="3.40.630.30">
    <property type="match status" value="1"/>
</dbReference>
<dbReference type="SUPFAM" id="SSF55729">
    <property type="entry name" value="Acyl-CoA N-acyltransferases (Nat)"/>
    <property type="match status" value="1"/>
</dbReference>
<gene>
    <name evidence="3" type="ORF">ROI90_06095</name>
</gene>
<name>A0ABU3TF12_9BACT</name>
<dbReference type="Proteomes" id="UP001250698">
    <property type="component" value="Unassembled WGS sequence"/>
</dbReference>
<proteinExistence type="predicted"/>
<dbReference type="EC" id="2.-.-.-" evidence="3"/>
<keyword evidence="4" id="KW-1185">Reference proteome</keyword>
<dbReference type="GO" id="GO:0016740">
    <property type="term" value="F:transferase activity"/>
    <property type="evidence" value="ECO:0007669"/>
    <property type="project" value="UniProtKB-KW"/>
</dbReference>
<evidence type="ECO:0000313" key="4">
    <source>
        <dbReference type="Proteomes" id="UP001250698"/>
    </source>
</evidence>
<feature type="domain" description="N-acetyltransferase" evidence="2">
    <location>
        <begin position="14"/>
        <end position="178"/>
    </location>
</feature>
<protein>
    <submittedName>
        <fullName evidence="3">GNAT family protein</fullName>
        <ecNumber evidence="3">2.-.-.-</ecNumber>
    </submittedName>
</protein>
<evidence type="ECO:0000259" key="2">
    <source>
        <dbReference type="PROSITE" id="PS51186"/>
    </source>
</evidence>
<reference evidence="3 4" key="1">
    <citation type="submission" date="2023-10" db="EMBL/GenBank/DDBJ databases">
        <title>Hymenobacter endophyticus sp. nov., an isolate from the leaf tissues of wheat.</title>
        <authorList>
            <person name="Dai Y."/>
        </authorList>
    </citation>
    <scope>NUCLEOTIDE SEQUENCE [LARGE SCALE GENOMIC DNA]</scope>
    <source>
        <strain evidence="3 4">ZK17L-C2</strain>
    </source>
</reference>
<comment type="caution">
    <text evidence="3">The sequence shown here is derived from an EMBL/GenBank/DDBJ whole genome shotgun (WGS) entry which is preliminary data.</text>
</comment>